<comment type="caution">
    <text evidence="1">The sequence shown here is derived from an EMBL/GenBank/DDBJ whole genome shotgun (WGS) entry which is preliminary data.</text>
</comment>
<dbReference type="RefSeq" id="WP_326298660.1">
    <property type="nucleotide sequence ID" value="NZ_JAYLLH010000026.1"/>
</dbReference>
<protein>
    <submittedName>
        <fullName evidence="1">Uncharacterized protein</fullName>
    </submittedName>
</protein>
<dbReference type="Proteomes" id="UP001348149">
    <property type="component" value="Unassembled WGS sequence"/>
</dbReference>
<dbReference type="EMBL" id="JAYLLH010000026">
    <property type="protein sequence ID" value="MEC3862695.1"/>
    <property type="molecule type" value="Genomic_DNA"/>
</dbReference>
<evidence type="ECO:0000313" key="2">
    <source>
        <dbReference type="Proteomes" id="UP001348149"/>
    </source>
</evidence>
<reference evidence="1 2" key="1">
    <citation type="submission" date="2024-01" db="EMBL/GenBank/DDBJ databases">
        <title>Mesobacterium rodlantinim sp. nov., isolated from shallow sea hydrothermal systems off Kueishantao Island.</title>
        <authorList>
            <person name="Su Z."/>
            <person name="Tang K."/>
        </authorList>
    </citation>
    <scope>NUCLEOTIDE SEQUENCE [LARGE SCALE GENOMIC DNA]</scope>
    <source>
        <strain evidence="1 2">TK19101</strain>
    </source>
</reference>
<accession>A0ABU6HJS0</accession>
<evidence type="ECO:0000313" key="1">
    <source>
        <dbReference type="EMBL" id="MEC3862695.1"/>
    </source>
</evidence>
<name>A0ABU6HJS0_9RHOB</name>
<gene>
    <name evidence="1" type="ORF">VK792_15495</name>
</gene>
<keyword evidence="2" id="KW-1185">Reference proteome</keyword>
<proteinExistence type="predicted"/>
<sequence length="74" mass="8152">MKKLDPGPPLHHSGVLRTSIVGPYQGTDRRIVDYGQVMLAGHAFRGPIPDQMYTRNKITFLGAAQRKPSCTICS</sequence>
<organism evidence="1 2">
    <name type="scientific">Mesobacterium hydrothermale</name>
    <dbReference type="NCBI Taxonomy" id="3111907"/>
    <lineage>
        <taxon>Bacteria</taxon>
        <taxon>Pseudomonadati</taxon>
        <taxon>Pseudomonadota</taxon>
        <taxon>Alphaproteobacteria</taxon>
        <taxon>Rhodobacterales</taxon>
        <taxon>Roseobacteraceae</taxon>
        <taxon>Mesobacterium</taxon>
    </lineage>
</organism>